<accession>A0A3P3R3I9</accession>
<dbReference type="Proteomes" id="UP000272490">
    <property type="component" value="Unassembled WGS sequence"/>
</dbReference>
<dbReference type="AlphaFoldDB" id="A0A3P3R3I9"/>
<sequence>MYRRENGNATGVLMAVIDKPNHVSVRPVNPLDMMEWINSRPTAKENPYYLTKTLASISISIRDNRGPCNVKID</sequence>
<evidence type="ECO:0000313" key="2">
    <source>
        <dbReference type="Proteomes" id="UP000272490"/>
    </source>
</evidence>
<protein>
    <submittedName>
        <fullName evidence="1">Uncharacterized protein</fullName>
    </submittedName>
</protein>
<dbReference type="EMBL" id="RRCO01000001">
    <property type="protein sequence ID" value="RRJ27250.1"/>
    <property type="molecule type" value="Genomic_DNA"/>
</dbReference>
<keyword evidence="2" id="KW-1185">Reference proteome</keyword>
<dbReference type="OrthoDB" id="2053210at2"/>
<reference evidence="1 2" key="1">
    <citation type="submission" date="2018-11" db="EMBL/GenBank/DDBJ databases">
        <title>Genome sequencing of Lachnoanaerobaculum sp. KCOM 2030 (= ChDC B114).</title>
        <authorList>
            <person name="Kook J.-K."/>
            <person name="Park S.-N."/>
            <person name="Lim Y.K."/>
        </authorList>
    </citation>
    <scope>NUCLEOTIDE SEQUENCE [LARGE SCALE GENOMIC DNA]</scope>
    <source>
        <strain evidence="1 2">KCOM 2030</strain>
    </source>
</reference>
<organism evidence="1 2">
    <name type="scientific">Lachnoanaerobaculum gingivalis</name>
    <dbReference type="NCBI Taxonomy" id="2490855"/>
    <lineage>
        <taxon>Bacteria</taxon>
        <taxon>Bacillati</taxon>
        <taxon>Bacillota</taxon>
        <taxon>Clostridia</taxon>
        <taxon>Lachnospirales</taxon>
        <taxon>Lachnospiraceae</taxon>
        <taxon>Lachnoanaerobaculum</taxon>
    </lineage>
</organism>
<gene>
    <name evidence="1" type="ORF">EHV10_03275</name>
</gene>
<comment type="caution">
    <text evidence="1">The sequence shown here is derived from an EMBL/GenBank/DDBJ whole genome shotgun (WGS) entry which is preliminary data.</text>
</comment>
<name>A0A3P3R3I9_9FIRM</name>
<evidence type="ECO:0000313" key="1">
    <source>
        <dbReference type="EMBL" id="RRJ27250.1"/>
    </source>
</evidence>
<proteinExistence type="predicted"/>